<proteinExistence type="predicted"/>
<protein>
    <recommendedName>
        <fullName evidence="6">Tubulin--tyrosine ligase-like protein 9</fullName>
    </recommendedName>
</protein>
<dbReference type="GO" id="GO:0005524">
    <property type="term" value="F:ATP binding"/>
    <property type="evidence" value="ECO:0007669"/>
    <property type="project" value="UniProtKB-KW"/>
</dbReference>
<dbReference type="InterPro" id="IPR004344">
    <property type="entry name" value="TTL/TTLL_fam"/>
</dbReference>
<evidence type="ECO:0000256" key="2">
    <source>
        <dbReference type="ARBA" id="ARBA00022741"/>
    </source>
</evidence>
<keyword evidence="3" id="KW-0067">ATP-binding</keyword>
<feature type="compositionally biased region" description="Basic and acidic residues" evidence="4">
    <location>
        <begin position="458"/>
        <end position="477"/>
    </location>
</feature>
<evidence type="ECO:0008006" key="6">
    <source>
        <dbReference type="Google" id="ProtNLM"/>
    </source>
</evidence>
<dbReference type="GO" id="GO:0000226">
    <property type="term" value="P:microtubule cytoskeleton organization"/>
    <property type="evidence" value="ECO:0007669"/>
    <property type="project" value="TreeGrafter"/>
</dbReference>
<dbReference type="SUPFAM" id="SSF56059">
    <property type="entry name" value="Glutathione synthetase ATP-binding domain-like"/>
    <property type="match status" value="1"/>
</dbReference>
<dbReference type="GO" id="GO:0036064">
    <property type="term" value="C:ciliary basal body"/>
    <property type="evidence" value="ECO:0007669"/>
    <property type="project" value="TreeGrafter"/>
</dbReference>
<dbReference type="PROSITE" id="PS51221">
    <property type="entry name" value="TTL"/>
    <property type="match status" value="1"/>
</dbReference>
<dbReference type="AlphaFoldDB" id="A0A7S0F0C1"/>
<evidence type="ECO:0000256" key="4">
    <source>
        <dbReference type="SAM" id="MobiDB-lite"/>
    </source>
</evidence>
<dbReference type="PANTHER" id="PTHR12241:SF147">
    <property type="entry name" value="TUBULIN POLYGLUTAMYLASE TTLL7"/>
    <property type="match status" value="1"/>
</dbReference>
<evidence type="ECO:0000256" key="3">
    <source>
        <dbReference type="ARBA" id="ARBA00022840"/>
    </source>
</evidence>
<feature type="region of interest" description="Disordered" evidence="4">
    <location>
        <begin position="454"/>
        <end position="592"/>
    </location>
</feature>
<reference evidence="5" key="1">
    <citation type="submission" date="2021-01" db="EMBL/GenBank/DDBJ databases">
        <authorList>
            <person name="Corre E."/>
            <person name="Pelletier E."/>
            <person name="Niang G."/>
            <person name="Scheremetjew M."/>
            <person name="Finn R."/>
            <person name="Kale V."/>
            <person name="Holt S."/>
            <person name="Cochrane G."/>
            <person name="Meng A."/>
            <person name="Brown T."/>
            <person name="Cohen L."/>
        </authorList>
    </citation>
    <scope>NUCLEOTIDE SEQUENCE</scope>
    <source>
        <strain evidence="5">CCMP325</strain>
    </source>
</reference>
<dbReference type="Gene3D" id="3.30.470.20">
    <property type="entry name" value="ATP-grasp fold, B domain"/>
    <property type="match status" value="1"/>
</dbReference>
<keyword evidence="1" id="KW-0436">Ligase</keyword>
<evidence type="ECO:0000313" key="5">
    <source>
        <dbReference type="EMBL" id="CAD8499300.1"/>
    </source>
</evidence>
<gene>
    <name evidence="5" type="ORF">HPHI1048_LOCUS18712</name>
</gene>
<dbReference type="Pfam" id="PF03133">
    <property type="entry name" value="TTL"/>
    <property type="match status" value="1"/>
</dbReference>
<accession>A0A7S0F0C1</accession>
<keyword evidence="2" id="KW-0547">Nucleotide-binding</keyword>
<dbReference type="EMBL" id="HBEO01027655">
    <property type="protein sequence ID" value="CAD8499300.1"/>
    <property type="molecule type" value="Transcribed_RNA"/>
</dbReference>
<sequence length="817" mass="93931">MASAGKDVRHDDPGAEATLPAKKKSRVAVNLVGCDYTLVRDVCEGLGWKVTENEAKWTIKWIDRYLFEKTIKDLRMFRPQRINHFPSMFEIAFKCKLAHNLNRVKKRIPADYDFYPETFVLPDDFMSFSKLTTTKKNRTYIIKPNCGSQGNGIFFARKASDVPKEGKYVAQKYMNRPLLIDGLKFDLRLYVLITSVCPLRLYMMKEGLARFCTEKYESISRKNYKDQYRHLTNFSINRYSEHFEMPSSQPVEGMESSSEETGSKRSLTSILRWLDENGFSSEKTWNDIVMVVAKTVIAGLPPNQRSYKCTFPESRDSFGSSCFTILGVDVLLDYRARPWLIEVNELPSFEASSELDQTVKETVIQEALKMVCPSKTEISLFKELKALPSTVLKGSSDAAYKRLKDRLIAERIEHEISECVNYQRVFPSHDHEQQEIFLRCLQASHSAYSDLGYSSEAMKTDSPRESEKEKNKTEPSGKHAGGARDVPSVGKLDANSVEVEEDSDTHIKLPDDADRSVHSPEDEPLDEEEVSDRFARTEEAAEEAKSTSPHRTSLAMGSCSIDLPPVDLRTSGQSKAKVQPDEKRTHCSKQASSSPIFQFQSLKRNHLFPFIAQRSQVKDSLHSPRQVVRRDITLEMRYADMAHKYRREAIFRHVQKQIIVEKKLEQHSESCASEPSTREGDHFNRRQPALRKLHDKFLVFTGRGKIIEIPTDSNHNNDAFTKLKEEAEKRYEKLAQIAHKDVLLPVSSRESAVLRPTNQRIRARSNDMMSLITSRDVRQDQESNLRIKNHSRRSSLHNFVFELERRRESLRENESRA</sequence>
<evidence type="ECO:0000256" key="1">
    <source>
        <dbReference type="ARBA" id="ARBA00022598"/>
    </source>
</evidence>
<dbReference type="GO" id="GO:0015631">
    <property type="term" value="F:tubulin binding"/>
    <property type="evidence" value="ECO:0007669"/>
    <property type="project" value="TreeGrafter"/>
</dbReference>
<dbReference type="PANTHER" id="PTHR12241">
    <property type="entry name" value="TUBULIN POLYGLUTAMYLASE"/>
    <property type="match status" value="1"/>
</dbReference>
<feature type="compositionally biased region" description="Basic and acidic residues" evidence="4">
    <location>
        <begin position="504"/>
        <end position="521"/>
    </location>
</feature>
<feature type="compositionally biased region" description="Basic and acidic residues" evidence="4">
    <location>
        <begin position="531"/>
        <end position="545"/>
    </location>
</feature>
<dbReference type="GO" id="GO:0070740">
    <property type="term" value="F:tubulin-glutamic acid ligase activity"/>
    <property type="evidence" value="ECO:0007669"/>
    <property type="project" value="TreeGrafter"/>
</dbReference>
<name>A0A7S0F0C1_9CRYP</name>
<organism evidence="5">
    <name type="scientific">Hanusia phi</name>
    <dbReference type="NCBI Taxonomy" id="3032"/>
    <lineage>
        <taxon>Eukaryota</taxon>
        <taxon>Cryptophyceae</taxon>
        <taxon>Pyrenomonadales</taxon>
        <taxon>Geminigeraceae</taxon>
        <taxon>Hanusia</taxon>
    </lineage>
</organism>